<evidence type="ECO:0000256" key="2">
    <source>
        <dbReference type="ARBA" id="ARBA00023315"/>
    </source>
</evidence>
<dbReference type="InterPro" id="IPR023213">
    <property type="entry name" value="CAT-like_dom_sf"/>
</dbReference>
<evidence type="ECO:0000313" key="3">
    <source>
        <dbReference type="EMBL" id="AQQ82604.1"/>
    </source>
</evidence>
<dbReference type="GO" id="GO:0016747">
    <property type="term" value="F:acyltransferase activity, transferring groups other than amino-acyl groups"/>
    <property type="evidence" value="ECO:0007669"/>
    <property type="project" value="UniProtKB-ARBA"/>
</dbReference>
<keyword evidence="1 3" id="KW-0808">Transferase</keyword>
<name>A0A288UJC0_NICBE</name>
<dbReference type="InterPro" id="IPR051504">
    <property type="entry name" value="Plant_metabolite_acyltrans"/>
</dbReference>
<sequence>MASVIEQCQVAPSPGSAAELTLPLTYFDHLWLGFHRMRRILFYKLPIFRSDFVQTIIPSLKYSLSLTLKYYLPLAGNVACPQDWTNYPELRYVTGDSVSVIFSESDLDFNYLVGNHPRNAKDFYHFIPQLAEPTDAPGFQLAPVLAIQVTLFPNHGISIGFTNHHVAGDGATIVKFVRAWALLNKFNGDEQFLDKEFIPFYDRSIIKDPNGVGMLIWDEMKKYKHMMTMSDIVTPPDKVRGTFIVSRDDILKFKNLILSRRPNLTHVTSFTVTCAYIWSCLIKSEAATGEKIDENGVEFFGFAADCRAQFNPPLPPSYFGNALVGYVARTRHVDLAGKEGFTIAAELIGEAIQKRMKDEEWILSGGWFKEYDKLDVKRSVSVAGSPKLDLYAADFGWGKPEKLEFVSIDSGDSISMSLSKYKDSDGDLEIGLSLSKTRMNAFAAMFTHGISFL</sequence>
<dbReference type="FunFam" id="3.30.559.10:FF:000035">
    <property type="entry name" value="Phenolic glucoside malonyltransferase 1"/>
    <property type="match status" value="1"/>
</dbReference>
<dbReference type="AlphaFoldDB" id="A0A288UJC0"/>
<evidence type="ECO:0000256" key="1">
    <source>
        <dbReference type="ARBA" id="ARBA00022679"/>
    </source>
</evidence>
<dbReference type="PANTHER" id="PTHR31625">
    <property type="match status" value="1"/>
</dbReference>
<dbReference type="Pfam" id="PF02458">
    <property type="entry name" value="Transferase"/>
    <property type="match status" value="1"/>
</dbReference>
<dbReference type="Gene3D" id="3.30.559.10">
    <property type="entry name" value="Chloramphenicol acetyltransferase-like domain"/>
    <property type="match status" value="2"/>
</dbReference>
<proteinExistence type="evidence at transcript level"/>
<protein>
    <submittedName>
        <fullName evidence="3">Malonyltransferase</fullName>
    </submittedName>
</protein>
<dbReference type="FunFam" id="3.30.559.10:FF:000046">
    <property type="entry name" value="Phenolic glucoside malonyltransferase 1"/>
    <property type="match status" value="1"/>
</dbReference>
<keyword evidence="2" id="KW-0012">Acyltransferase</keyword>
<dbReference type="EMBL" id="KY563646">
    <property type="protein sequence ID" value="AQQ82604.1"/>
    <property type="molecule type" value="mRNA"/>
</dbReference>
<accession>A0A288UJC0</accession>
<organism evidence="3">
    <name type="scientific">Nicotiana benthamiana</name>
    <dbReference type="NCBI Taxonomy" id="4100"/>
    <lineage>
        <taxon>Eukaryota</taxon>
        <taxon>Viridiplantae</taxon>
        <taxon>Streptophyta</taxon>
        <taxon>Embryophyta</taxon>
        <taxon>Tracheophyta</taxon>
        <taxon>Spermatophyta</taxon>
        <taxon>Magnoliopsida</taxon>
        <taxon>eudicotyledons</taxon>
        <taxon>Gunneridae</taxon>
        <taxon>Pentapetalae</taxon>
        <taxon>asterids</taxon>
        <taxon>lamiids</taxon>
        <taxon>Solanales</taxon>
        <taxon>Solanaceae</taxon>
        <taxon>Nicotianoideae</taxon>
        <taxon>Nicotianeae</taxon>
        <taxon>Nicotiana</taxon>
    </lineage>
</organism>
<reference evidence="3" key="1">
    <citation type="journal article" date="2017" name="RSC Adv.">
        <title>Identification and functional application of a new malonyltransferase NbMaT1 towards diverse aromatic glycosides from Nicotiana benthamiana.</title>
        <authorList>
            <person name="Liu Y."/>
            <person name="Wang X."/>
            <person name="Mo T."/>
            <person name="Yan Y."/>
            <person name="Song Y."/>
            <person name="Zhao Y."/>
            <person name="Li J."/>
            <person name="Shi S."/>
            <person name="Liu X."/>
            <person name="Tu P."/>
        </authorList>
    </citation>
    <scope>NUCLEOTIDE SEQUENCE</scope>
</reference>